<dbReference type="SUPFAM" id="SSF57863">
    <property type="entry name" value="ArfGap/RecO-like zinc finger"/>
    <property type="match status" value="1"/>
</dbReference>
<comment type="function">
    <text evidence="7">Involved in DNA repair and RecF pathway recombination.</text>
</comment>
<dbReference type="AlphaFoldDB" id="A0A9D1IUU3"/>
<comment type="similarity">
    <text evidence="1 7">Belongs to the RecO family.</text>
</comment>
<dbReference type="HAMAP" id="MF_00201">
    <property type="entry name" value="RecO"/>
    <property type="match status" value="1"/>
</dbReference>
<dbReference type="NCBIfam" id="TIGR00613">
    <property type="entry name" value="reco"/>
    <property type="match status" value="1"/>
</dbReference>
<dbReference type="PANTHER" id="PTHR33991">
    <property type="entry name" value="DNA REPAIR PROTEIN RECO"/>
    <property type="match status" value="1"/>
</dbReference>
<evidence type="ECO:0000313" key="9">
    <source>
        <dbReference type="EMBL" id="HIR50061.1"/>
    </source>
</evidence>
<dbReference type="SUPFAM" id="SSF50249">
    <property type="entry name" value="Nucleic acid-binding proteins"/>
    <property type="match status" value="1"/>
</dbReference>
<dbReference type="InterPro" id="IPR003717">
    <property type="entry name" value="RecO"/>
</dbReference>
<evidence type="ECO:0000256" key="6">
    <source>
        <dbReference type="ARBA" id="ARBA00033409"/>
    </source>
</evidence>
<reference evidence="9" key="1">
    <citation type="submission" date="2020-10" db="EMBL/GenBank/DDBJ databases">
        <authorList>
            <person name="Gilroy R."/>
        </authorList>
    </citation>
    <scope>NUCLEOTIDE SEQUENCE</scope>
    <source>
        <strain evidence="9">ChiBcec15-4380</strain>
    </source>
</reference>
<evidence type="ECO:0000256" key="4">
    <source>
        <dbReference type="ARBA" id="ARBA00023172"/>
    </source>
</evidence>
<dbReference type="Gene3D" id="2.40.50.140">
    <property type="entry name" value="Nucleic acid-binding proteins"/>
    <property type="match status" value="1"/>
</dbReference>
<evidence type="ECO:0000256" key="3">
    <source>
        <dbReference type="ARBA" id="ARBA00022763"/>
    </source>
</evidence>
<accession>A0A9D1IUU3</accession>
<dbReference type="EMBL" id="DVHE01000014">
    <property type="protein sequence ID" value="HIR50061.1"/>
    <property type="molecule type" value="Genomic_DNA"/>
</dbReference>
<comment type="caution">
    <text evidence="9">The sequence shown here is derived from an EMBL/GenBank/DDBJ whole genome shotgun (WGS) entry which is preliminary data.</text>
</comment>
<dbReference type="GO" id="GO:0043590">
    <property type="term" value="C:bacterial nucleoid"/>
    <property type="evidence" value="ECO:0007669"/>
    <property type="project" value="TreeGrafter"/>
</dbReference>
<sequence>MYTKTLGLVLRETEYKDADKLLTVLTKDRGKLTFRARGVRSRSSRLKSGCQLLAYSEFTVFENKNTMVVDEAVAQELFLPLRQDIELLALASYFTQVAETLAREEESDEALLSLTLNALAALSRPDAVPQKIKAAFEFRAACIAGYGPILDGCCVCGREDPDRFLVSGGCLACVGCRSDGESGLRLPISAGSLAALRYLADCPPKRVFSFQLGEASMKELSDVAETYLLTQLERGFFTLDFYKSLKMTEIK</sequence>
<proteinExistence type="inferred from homology"/>
<feature type="domain" description="DNA replication/recombination mediator RecO N-terminal" evidence="8">
    <location>
        <begin position="1"/>
        <end position="65"/>
    </location>
</feature>
<evidence type="ECO:0000256" key="5">
    <source>
        <dbReference type="ARBA" id="ARBA00023204"/>
    </source>
</evidence>
<keyword evidence="3 7" id="KW-0227">DNA damage</keyword>
<evidence type="ECO:0000256" key="7">
    <source>
        <dbReference type="HAMAP-Rule" id="MF_00201"/>
    </source>
</evidence>
<evidence type="ECO:0000256" key="1">
    <source>
        <dbReference type="ARBA" id="ARBA00007452"/>
    </source>
</evidence>
<name>A0A9D1IUU3_9FIRM</name>
<keyword evidence="5 7" id="KW-0234">DNA repair</keyword>
<dbReference type="Proteomes" id="UP000824239">
    <property type="component" value="Unassembled WGS sequence"/>
</dbReference>
<dbReference type="Pfam" id="PF11967">
    <property type="entry name" value="RecO_N"/>
    <property type="match status" value="1"/>
</dbReference>
<dbReference type="PANTHER" id="PTHR33991:SF1">
    <property type="entry name" value="DNA REPAIR PROTEIN RECO"/>
    <property type="match status" value="1"/>
</dbReference>
<keyword evidence="4 7" id="KW-0233">DNA recombination</keyword>
<evidence type="ECO:0000313" key="10">
    <source>
        <dbReference type="Proteomes" id="UP000824239"/>
    </source>
</evidence>
<dbReference type="InterPro" id="IPR022572">
    <property type="entry name" value="DNA_rep/recomb_RecO_N"/>
</dbReference>
<dbReference type="Gene3D" id="6.20.220.20">
    <property type="entry name" value="Recombination protein O, zinc-binding domain"/>
    <property type="match status" value="1"/>
</dbReference>
<gene>
    <name evidence="7 9" type="primary">recO</name>
    <name evidence="9" type="ORF">IAA53_02035</name>
</gene>
<dbReference type="Gene3D" id="1.20.1440.120">
    <property type="entry name" value="Recombination protein O, C-terminal domain"/>
    <property type="match status" value="1"/>
</dbReference>
<dbReference type="InterPro" id="IPR012340">
    <property type="entry name" value="NA-bd_OB-fold"/>
</dbReference>
<dbReference type="GO" id="GO:0006310">
    <property type="term" value="P:DNA recombination"/>
    <property type="evidence" value="ECO:0007669"/>
    <property type="project" value="UniProtKB-UniRule"/>
</dbReference>
<reference evidence="9" key="2">
    <citation type="journal article" date="2021" name="PeerJ">
        <title>Extensive microbial diversity within the chicken gut microbiome revealed by metagenomics and culture.</title>
        <authorList>
            <person name="Gilroy R."/>
            <person name="Ravi A."/>
            <person name="Getino M."/>
            <person name="Pursley I."/>
            <person name="Horton D.L."/>
            <person name="Alikhan N.F."/>
            <person name="Baker D."/>
            <person name="Gharbi K."/>
            <person name="Hall N."/>
            <person name="Watson M."/>
            <person name="Adriaenssens E.M."/>
            <person name="Foster-Nyarko E."/>
            <person name="Jarju S."/>
            <person name="Secka A."/>
            <person name="Antonio M."/>
            <person name="Oren A."/>
            <person name="Chaudhuri R.R."/>
            <person name="La Ragione R."/>
            <person name="Hildebrand F."/>
            <person name="Pallen M.J."/>
        </authorList>
    </citation>
    <scope>NUCLEOTIDE SEQUENCE</scope>
    <source>
        <strain evidence="9">ChiBcec15-4380</strain>
    </source>
</reference>
<dbReference type="InterPro" id="IPR037278">
    <property type="entry name" value="ARFGAP/RecO"/>
</dbReference>
<protein>
    <recommendedName>
        <fullName evidence="2 7">DNA repair protein RecO</fullName>
    </recommendedName>
    <alternativeName>
        <fullName evidence="6 7">Recombination protein O</fullName>
    </alternativeName>
</protein>
<evidence type="ECO:0000256" key="2">
    <source>
        <dbReference type="ARBA" id="ARBA00021310"/>
    </source>
</evidence>
<dbReference type="InterPro" id="IPR042242">
    <property type="entry name" value="RecO_C"/>
</dbReference>
<dbReference type="Pfam" id="PF02565">
    <property type="entry name" value="RecO_C"/>
    <property type="match status" value="1"/>
</dbReference>
<dbReference type="GO" id="GO:0006302">
    <property type="term" value="P:double-strand break repair"/>
    <property type="evidence" value="ECO:0007669"/>
    <property type="project" value="TreeGrafter"/>
</dbReference>
<organism evidence="9 10">
    <name type="scientific">Candidatus Avoscillospira avicola</name>
    <dbReference type="NCBI Taxonomy" id="2840706"/>
    <lineage>
        <taxon>Bacteria</taxon>
        <taxon>Bacillati</taxon>
        <taxon>Bacillota</taxon>
        <taxon>Clostridia</taxon>
        <taxon>Eubacteriales</taxon>
        <taxon>Oscillospiraceae</taxon>
        <taxon>Oscillospiraceae incertae sedis</taxon>
        <taxon>Candidatus Avoscillospira</taxon>
    </lineage>
</organism>
<evidence type="ECO:0000259" key="8">
    <source>
        <dbReference type="Pfam" id="PF11967"/>
    </source>
</evidence>